<sequence>MRSWLPYTAARLGLFLAAFGVVYLFGARSWMALILAWLISGLASYVLLSRLRDRMSVSVSERLEKRRGALVGDRLEDGAAREDHLQEAAEDVPAPERAEATKETPAVPKES</sequence>
<feature type="transmembrane region" description="Helical" evidence="2">
    <location>
        <begin position="7"/>
        <end position="24"/>
    </location>
</feature>
<evidence type="ECO:0000313" key="4">
    <source>
        <dbReference type="Proteomes" id="UP001183390"/>
    </source>
</evidence>
<proteinExistence type="predicted"/>
<evidence type="ECO:0000256" key="1">
    <source>
        <dbReference type="SAM" id="MobiDB-lite"/>
    </source>
</evidence>
<dbReference type="EMBL" id="JAVREP010000001">
    <property type="protein sequence ID" value="MDT0327215.1"/>
    <property type="molecule type" value="Genomic_DNA"/>
</dbReference>
<keyword evidence="2" id="KW-1133">Transmembrane helix</keyword>
<dbReference type="InterPro" id="IPR025323">
    <property type="entry name" value="DUF4229"/>
</dbReference>
<gene>
    <name evidence="3" type="ORF">RM479_02205</name>
</gene>
<comment type="caution">
    <text evidence="3">The sequence shown here is derived from an EMBL/GenBank/DDBJ whole genome shotgun (WGS) entry which is preliminary data.</text>
</comment>
<feature type="transmembrane region" description="Helical" evidence="2">
    <location>
        <begin position="30"/>
        <end position="48"/>
    </location>
</feature>
<organism evidence="3 4">
    <name type="scientific">Nocardiopsis lambiniae</name>
    <dbReference type="NCBI Taxonomy" id="3075539"/>
    <lineage>
        <taxon>Bacteria</taxon>
        <taxon>Bacillati</taxon>
        <taxon>Actinomycetota</taxon>
        <taxon>Actinomycetes</taxon>
        <taxon>Streptosporangiales</taxon>
        <taxon>Nocardiopsidaceae</taxon>
        <taxon>Nocardiopsis</taxon>
    </lineage>
</organism>
<protein>
    <submittedName>
        <fullName evidence="3">DUF4229 domain-containing protein</fullName>
    </submittedName>
</protein>
<dbReference type="Proteomes" id="UP001183390">
    <property type="component" value="Unassembled WGS sequence"/>
</dbReference>
<reference evidence="4" key="1">
    <citation type="submission" date="2023-07" db="EMBL/GenBank/DDBJ databases">
        <title>30 novel species of actinomycetes from the DSMZ collection.</title>
        <authorList>
            <person name="Nouioui I."/>
        </authorList>
    </citation>
    <scope>NUCLEOTIDE SEQUENCE [LARGE SCALE GENOMIC DNA]</scope>
    <source>
        <strain evidence="4">DSM 44743</strain>
    </source>
</reference>
<keyword evidence="2" id="KW-0812">Transmembrane</keyword>
<dbReference type="Pfam" id="PF14012">
    <property type="entry name" value="DUF4229"/>
    <property type="match status" value="1"/>
</dbReference>
<feature type="region of interest" description="Disordered" evidence="1">
    <location>
        <begin position="82"/>
        <end position="111"/>
    </location>
</feature>
<dbReference type="RefSeq" id="WP_311510034.1">
    <property type="nucleotide sequence ID" value="NZ_JAVREP010000001.1"/>
</dbReference>
<evidence type="ECO:0000256" key="2">
    <source>
        <dbReference type="SAM" id="Phobius"/>
    </source>
</evidence>
<keyword evidence="2" id="KW-0472">Membrane</keyword>
<accession>A0ABU2M4Y1</accession>
<name>A0ABU2M4Y1_9ACTN</name>
<evidence type="ECO:0000313" key="3">
    <source>
        <dbReference type="EMBL" id="MDT0327215.1"/>
    </source>
</evidence>
<keyword evidence="4" id="KW-1185">Reference proteome</keyword>